<name>A0A0Q3L3H3_9HYPH</name>
<evidence type="ECO:0000313" key="4">
    <source>
        <dbReference type="Proteomes" id="UP000051562"/>
    </source>
</evidence>
<dbReference type="RefSeq" id="WP_055727370.1">
    <property type="nucleotide sequence ID" value="NZ_FUYX01000001.1"/>
</dbReference>
<dbReference type="SUPFAM" id="SSF55729">
    <property type="entry name" value="Acyl-CoA N-acyltransferases (Nat)"/>
    <property type="match status" value="1"/>
</dbReference>
<evidence type="ECO:0000259" key="1">
    <source>
        <dbReference type="PROSITE" id="PS51186"/>
    </source>
</evidence>
<sequence length="194" mass="21324">MDRTDFSVVPLTPERWGDLEDLFGPQGPCYGCWCNHFRMPPQLRKPLLGEGARQLFEERVRKGPPPGVLAYAEGKAVGWLQVGPRAHVPEWNNPRRASTPLPDAPAEDISNWAASCFFVRKGFRGKGVTGALLDGAVGFARESGARLIEAAAMDNRDKRSADGLYVGPESVFLRAGFTEVARQKPGRPLLRLVL</sequence>
<reference evidence="3 5" key="2">
    <citation type="submission" date="2017-02" db="EMBL/GenBank/DDBJ databases">
        <authorList>
            <person name="Peterson S.W."/>
        </authorList>
    </citation>
    <scope>NUCLEOTIDE SEQUENCE [LARGE SCALE GENOMIC DNA]</scope>
    <source>
        <strain evidence="3 5">DSM 9653</strain>
    </source>
</reference>
<dbReference type="Pfam" id="PF00583">
    <property type="entry name" value="Acetyltransf_1"/>
    <property type="match status" value="1"/>
</dbReference>
<gene>
    <name evidence="2" type="ORF">ARD30_09595</name>
    <name evidence="3" type="ORF">SAMN05660750_00443</name>
</gene>
<evidence type="ECO:0000313" key="2">
    <source>
        <dbReference type="EMBL" id="KQK31316.1"/>
    </source>
</evidence>
<dbReference type="STRING" id="53254.SAMN05660750_00443"/>
<evidence type="ECO:0000313" key="3">
    <source>
        <dbReference type="EMBL" id="SKB37813.1"/>
    </source>
</evidence>
<proteinExistence type="predicted"/>
<accession>A0A0Q3L3H3</accession>
<organism evidence="2 4">
    <name type="scientific">Bosea thiooxidans</name>
    <dbReference type="NCBI Taxonomy" id="53254"/>
    <lineage>
        <taxon>Bacteria</taxon>
        <taxon>Pseudomonadati</taxon>
        <taxon>Pseudomonadota</taxon>
        <taxon>Alphaproteobacteria</taxon>
        <taxon>Hyphomicrobiales</taxon>
        <taxon>Boseaceae</taxon>
        <taxon>Bosea</taxon>
    </lineage>
</organism>
<keyword evidence="2" id="KW-0808">Transferase</keyword>
<dbReference type="InterPro" id="IPR000182">
    <property type="entry name" value="GNAT_dom"/>
</dbReference>
<dbReference type="CDD" id="cd04301">
    <property type="entry name" value="NAT_SF"/>
    <property type="match status" value="1"/>
</dbReference>
<dbReference type="PROSITE" id="PS51186">
    <property type="entry name" value="GNAT"/>
    <property type="match status" value="1"/>
</dbReference>
<evidence type="ECO:0000313" key="5">
    <source>
        <dbReference type="Proteomes" id="UP000190130"/>
    </source>
</evidence>
<feature type="domain" description="N-acetyltransferase" evidence="1">
    <location>
        <begin position="6"/>
        <end position="194"/>
    </location>
</feature>
<dbReference type="OrthoDB" id="8894819at2"/>
<reference evidence="2 4" key="1">
    <citation type="submission" date="2015-10" db="EMBL/GenBank/DDBJ databases">
        <title>Draft genome of Bosea thiooxidans.</title>
        <authorList>
            <person name="Wang X."/>
        </authorList>
    </citation>
    <scope>NUCLEOTIDE SEQUENCE [LARGE SCALE GENOMIC DNA]</scope>
    <source>
        <strain evidence="2 4">CGMCC 9174</strain>
    </source>
</reference>
<dbReference type="EMBL" id="LMAR01000024">
    <property type="protein sequence ID" value="KQK31316.1"/>
    <property type="molecule type" value="Genomic_DNA"/>
</dbReference>
<dbReference type="InterPro" id="IPR016181">
    <property type="entry name" value="Acyl_CoA_acyltransferase"/>
</dbReference>
<dbReference type="AlphaFoldDB" id="A0A0Q3L3H3"/>
<dbReference type="GO" id="GO:0016747">
    <property type="term" value="F:acyltransferase activity, transferring groups other than amino-acyl groups"/>
    <property type="evidence" value="ECO:0007669"/>
    <property type="project" value="InterPro"/>
</dbReference>
<dbReference type="Proteomes" id="UP000051562">
    <property type="component" value="Unassembled WGS sequence"/>
</dbReference>
<protein>
    <submittedName>
        <fullName evidence="2 3">Acetyltransferase</fullName>
    </submittedName>
</protein>
<dbReference type="EMBL" id="FUYX01000001">
    <property type="protein sequence ID" value="SKB37813.1"/>
    <property type="molecule type" value="Genomic_DNA"/>
</dbReference>
<keyword evidence="4" id="KW-1185">Reference proteome</keyword>
<dbReference type="Proteomes" id="UP000190130">
    <property type="component" value="Unassembled WGS sequence"/>
</dbReference>
<dbReference type="Gene3D" id="3.40.630.30">
    <property type="match status" value="1"/>
</dbReference>